<protein>
    <submittedName>
        <fullName evidence="4">Cupin domain-containing protein</fullName>
    </submittedName>
</protein>
<dbReference type="InterPro" id="IPR011051">
    <property type="entry name" value="RmlC_Cupin_sf"/>
</dbReference>
<evidence type="ECO:0000313" key="5">
    <source>
        <dbReference type="Proteomes" id="UP001595765"/>
    </source>
</evidence>
<dbReference type="InterPro" id="IPR047183">
    <property type="entry name" value="GDO-like"/>
</dbReference>
<dbReference type="PANTHER" id="PTHR41517:SF1">
    <property type="entry name" value="CUPIN"/>
    <property type="match status" value="1"/>
</dbReference>
<accession>A0ABV8HI26</accession>
<sequence length="362" mass="40412">MTVAETELPTIKRPTAYDQWLADEGLKVVSGLFIEDLNTVELGDWARRGCRAAVARLEGAEDVNDAHIIELAPGGETAPERHLYEEITYVVSGRGLTRVWNSAGDRSEFEWNAGSVFSVPLNAYAQHFNSSGSQPARFYTVTSAPLVMRLFHNRSFVYDCDFDFTDRFGAGKDDFSGAGTAYQNRVWESRFIPDAADIELKSWDARGAGGSNVMLEIADNSLCGHVSQFPVGTYKKAHRHNAGAHVIILGGTGFSLLWRDGEPVRKVDWKAGSIVVPPEQWFHQHFNSGPTPARYLALRWGSKKYPMFRQFLIDRPTTEGGDQIEYRDEDPSVRATFEAELARHGATSRMDDVYARAARPSR</sequence>
<evidence type="ECO:0000313" key="4">
    <source>
        <dbReference type="EMBL" id="MFC4029941.1"/>
    </source>
</evidence>
<keyword evidence="2" id="KW-0560">Oxidoreductase</keyword>
<dbReference type="Proteomes" id="UP001595765">
    <property type="component" value="Unassembled WGS sequence"/>
</dbReference>
<dbReference type="SUPFAM" id="SSF51182">
    <property type="entry name" value="RmlC-like cupins"/>
    <property type="match status" value="1"/>
</dbReference>
<dbReference type="InterPro" id="IPR014710">
    <property type="entry name" value="RmlC-like_jellyroll"/>
</dbReference>
<proteinExistence type="predicted"/>
<keyword evidence="1" id="KW-0223">Dioxygenase</keyword>
<feature type="domain" description="Cupin type-2" evidence="3">
    <location>
        <begin position="68"/>
        <end position="141"/>
    </location>
</feature>
<dbReference type="PANTHER" id="PTHR41517">
    <property type="entry name" value="1,2-DIOXYGENASE PROTEIN-RELATED"/>
    <property type="match status" value="1"/>
</dbReference>
<dbReference type="Gene3D" id="2.60.120.10">
    <property type="entry name" value="Jelly Rolls"/>
    <property type="match status" value="2"/>
</dbReference>
<gene>
    <name evidence="4" type="ORF">ACFO3J_00485</name>
</gene>
<dbReference type="RefSeq" id="WP_386424629.1">
    <property type="nucleotide sequence ID" value="NZ_JBHSBB010000001.1"/>
</dbReference>
<name>A0ABV8HI26_9ACTN</name>
<dbReference type="Pfam" id="PF07883">
    <property type="entry name" value="Cupin_2"/>
    <property type="match status" value="1"/>
</dbReference>
<comment type="caution">
    <text evidence="4">The sequence shown here is derived from an EMBL/GenBank/DDBJ whole genome shotgun (WGS) entry which is preliminary data.</text>
</comment>
<keyword evidence="5" id="KW-1185">Reference proteome</keyword>
<organism evidence="4 5">
    <name type="scientific">Streptomyces polygonati</name>
    <dbReference type="NCBI Taxonomy" id="1617087"/>
    <lineage>
        <taxon>Bacteria</taxon>
        <taxon>Bacillati</taxon>
        <taxon>Actinomycetota</taxon>
        <taxon>Actinomycetes</taxon>
        <taxon>Kitasatosporales</taxon>
        <taxon>Streptomycetaceae</taxon>
        <taxon>Streptomyces</taxon>
    </lineage>
</organism>
<reference evidence="5" key="1">
    <citation type="journal article" date="2019" name="Int. J. Syst. Evol. Microbiol.">
        <title>The Global Catalogue of Microorganisms (GCM) 10K type strain sequencing project: providing services to taxonomists for standard genome sequencing and annotation.</title>
        <authorList>
            <consortium name="The Broad Institute Genomics Platform"/>
            <consortium name="The Broad Institute Genome Sequencing Center for Infectious Disease"/>
            <person name="Wu L."/>
            <person name="Ma J."/>
        </authorList>
    </citation>
    <scope>NUCLEOTIDE SEQUENCE [LARGE SCALE GENOMIC DNA]</scope>
    <source>
        <strain evidence="5">CGMCC 4.7237</strain>
    </source>
</reference>
<dbReference type="EMBL" id="JBHSBB010000001">
    <property type="protein sequence ID" value="MFC4029941.1"/>
    <property type="molecule type" value="Genomic_DNA"/>
</dbReference>
<evidence type="ECO:0000256" key="1">
    <source>
        <dbReference type="ARBA" id="ARBA00022964"/>
    </source>
</evidence>
<evidence type="ECO:0000256" key="2">
    <source>
        <dbReference type="ARBA" id="ARBA00023002"/>
    </source>
</evidence>
<dbReference type="InterPro" id="IPR013096">
    <property type="entry name" value="Cupin_2"/>
</dbReference>
<evidence type="ECO:0000259" key="3">
    <source>
        <dbReference type="Pfam" id="PF07883"/>
    </source>
</evidence>